<dbReference type="EMBL" id="DS028118">
    <property type="protein sequence ID" value="EEY58487.1"/>
    <property type="molecule type" value="Genomic_DNA"/>
</dbReference>
<dbReference type="OrthoDB" id="7848332at2759"/>
<gene>
    <name evidence="1" type="ORF">PITG_01157</name>
</gene>
<dbReference type="AlphaFoldDB" id="D0MSL8"/>
<name>D0MSL8_PHYIT</name>
<evidence type="ECO:0000313" key="1">
    <source>
        <dbReference type="EMBL" id="EEY58487.1"/>
    </source>
</evidence>
<dbReference type="Proteomes" id="UP000006643">
    <property type="component" value="Unassembled WGS sequence"/>
</dbReference>
<dbReference type="KEGG" id="pif:PITG_01157"/>
<keyword evidence="2" id="KW-1185">Reference proteome</keyword>
<protein>
    <submittedName>
        <fullName evidence="1">Uncharacterized protein</fullName>
    </submittedName>
</protein>
<evidence type="ECO:0000313" key="2">
    <source>
        <dbReference type="Proteomes" id="UP000006643"/>
    </source>
</evidence>
<dbReference type="GeneID" id="9479799"/>
<sequence>MFDSVIVARDRWLKPEGAMFPSHASMFIAPMCNEDNSNKRFAEFSSAMDSWRGFIDNTKVETLILSSFFSSSLL</sequence>
<dbReference type="STRING" id="403677.D0MSL8"/>
<dbReference type="VEuPathDB" id="FungiDB:PITG_01157"/>
<dbReference type="eggNOG" id="KOG1499">
    <property type="taxonomic scope" value="Eukaryota"/>
</dbReference>
<dbReference type="HOGENOM" id="CLU_2693115_0_0_1"/>
<proteinExistence type="predicted"/>
<accession>D0MSL8</accession>
<organism evidence="1 2">
    <name type="scientific">Phytophthora infestans (strain T30-4)</name>
    <name type="common">Potato late blight agent</name>
    <dbReference type="NCBI Taxonomy" id="403677"/>
    <lineage>
        <taxon>Eukaryota</taxon>
        <taxon>Sar</taxon>
        <taxon>Stramenopiles</taxon>
        <taxon>Oomycota</taxon>
        <taxon>Peronosporomycetes</taxon>
        <taxon>Peronosporales</taxon>
        <taxon>Peronosporaceae</taxon>
        <taxon>Phytophthora</taxon>
    </lineage>
</organism>
<reference evidence="2" key="1">
    <citation type="journal article" date="2009" name="Nature">
        <title>Genome sequence and analysis of the Irish potato famine pathogen Phytophthora infestans.</title>
        <authorList>
            <consortium name="The Broad Institute Genome Sequencing Platform"/>
            <person name="Haas B.J."/>
            <person name="Kamoun S."/>
            <person name="Zody M.C."/>
            <person name="Jiang R.H."/>
            <person name="Handsaker R.E."/>
            <person name="Cano L.M."/>
            <person name="Grabherr M."/>
            <person name="Kodira C.D."/>
            <person name="Raffaele S."/>
            <person name="Torto-Alalibo T."/>
            <person name="Bozkurt T.O."/>
            <person name="Ah-Fong A.M."/>
            <person name="Alvarado L."/>
            <person name="Anderson V.L."/>
            <person name="Armstrong M.R."/>
            <person name="Avrova A."/>
            <person name="Baxter L."/>
            <person name="Beynon J."/>
            <person name="Boevink P.C."/>
            <person name="Bollmann S.R."/>
            <person name="Bos J.I."/>
            <person name="Bulone V."/>
            <person name="Cai G."/>
            <person name="Cakir C."/>
            <person name="Carrington J.C."/>
            <person name="Chawner M."/>
            <person name="Conti L."/>
            <person name="Costanzo S."/>
            <person name="Ewan R."/>
            <person name="Fahlgren N."/>
            <person name="Fischbach M.A."/>
            <person name="Fugelstad J."/>
            <person name="Gilroy E.M."/>
            <person name="Gnerre S."/>
            <person name="Green P.J."/>
            <person name="Grenville-Briggs L.J."/>
            <person name="Griffith J."/>
            <person name="Grunwald N.J."/>
            <person name="Horn K."/>
            <person name="Horner N.R."/>
            <person name="Hu C.H."/>
            <person name="Huitema E."/>
            <person name="Jeong D.H."/>
            <person name="Jones A.M."/>
            <person name="Jones J.D."/>
            <person name="Jones R.W."/>
            <person name="Karlsson E.K."/>
            <person name="Kunjeti S.G."/>
            <person name="Lamour K."/>
            <person name="Liu Z."/>
            <person name="Ma L."/>
            <person name="Maclean D."/>
            <person name="Chibucos M.C."/>
            <person name="McDonald H."/>
            <person name="McWalters J."/>
            <person name="Meijer H.J."/>
            <person name="Morgan W."/>
            <person name="Morris P.F."/>
            <person name="Munro C.A."/>
            <person name="O'Neill K."/>
            <person name="Ospina-Giraldo M."/>
            <person name="Pinzon A."/>
            <person name="Pritchard L."/>
            <person name="Ramsahoye B."/>
            <person name="Ren Q."/>
            <person name="Restrepo S."/>
            <person name="Roy S."/>
            <person name="Sadanandom A."/>
            <person name="Savidor A."/>
            <person name="Schornack S."/>
            <person name="Schwartz D.C."/>
            <person name="Schumann U.D."/>
            <person name="Schwessinger B."/>
            <person name="Seyer L."/>
            <person name="Sharpe T."/>
            <person name="Silvar C."/>
            <person name="Song J."/>
            <person name="Studholme D.J."/>
            <person name="Sykes S."/>
            <person name="Thines M."/>
            <person name="van de Vondervoort P.J."/>
            <person name="Phuntumart V."/>
            <person name="Wawra S."/>
            <person name="Weide R."/>
            <person name="Win J."/>
            <person name="Young C."/>
            <person name="Zhou S."/>
            <person name="Fry W."/>
            <person name="Meyers B.C."/>
            <person name="van West P."/>
            <person name="Ristaino J."/>
            <person name="Govers F."/>
            <person name="Birch P.R."/>
            <person name="Whisson S.C."/>
            <person name="Judelson H.S."/>
            <person name="Nusbaum C."/>
        </authorList>
    </citation>
    <scope>NUCLEOTIDE SEQUENCE [LARGE SCALE GENOMIC DNA]</scope>
    <source>
        <strain evidence="2">T30-4</strain>
    </source>
</reference>
<dbReference type="RefSeq" id="XP_002909673.1">
    <property type="nucleotide sequence ID" value="XM_002909627.1"/>
</dbReference>
<dbReference type="InParanoid" id="D0MSL8"/>